<dbReference type="Pfam" id="PF00589">
    <property type="entry name" value="Phage_integrase"/>
    <property type="match status" value="1"/>
</dbReference>
<dbReference type="EMBL" id="OGUU01000045">
    <property type="protein sequence ID" value="SPC25714.1"/>
    <property type="molecule type" value="Genomic_DNA"/>
</dbReference>
<dbReference type="InterPro" id="IPR002104">
    <property type="entry name" value="Integrase_catalytic"/>
</dbReference>
<dbReference type="InterPro" id="IPR011010">
    <property type="entry name" value="DNA_brk_join_enz"/>
</dbReference>
<comment type="similarity">
    <text evidence="1">Belongs to the 'phage' integrase family.</text>
</comment>
<dbReference type="InterPro" id="IPR050090">
    <property type="entry name" value="Tyrosine_recombinase_XerCD"/>
</dbReference>
<keyword evidence="2" id="KW-0229">DNA integration</keyword>
<evidence type="ECO:0000256" key="3">
    <source>
        <dbReference type="ARBA" id="ARBA00023125"/>
    </source>
</evidence>
<dbReference type="Gene3D" id="1.10.443.10">
    <property type="entry name" value="Intergrase catalytic core"/>
    <property type="match status" value="1"/>
</dbReference>
<dbReference type="PROSITE" id="PS51898">
    <property type="entry name" value="TYR_RECOMBINASE"/>
    <property type="match status" value="1"/>
</dbReference>
<evidence type="ECO:0000313" key="6">
    <source>
        <dbReference type="EMBL" id="SPC25714.1"/>
    </source>
</evidence>
<keyword evidence="3" id="KW-0238">DNA-binding</keyword>
<dbReference type="Gene3D" id="1.10.150.130">
    <property type="match status" value="1"/>
</dbReference>
<evidence type="ECO:0000256" key="1">
    <source>
        <dbReference type="ARBA" id="ARBA00008857"/>
    </source>
</evidence>
<organism evidence="6 7">
    <name type="scientific">Cupriavidus taiwanensis</name>
    <dbReference type="NCBI Taxonomy" id="164546"/>
    <lineage>
        <taxon>Bacteria</taxon>
        <taxon>Pseudomonadati</taxon>
        <taxon>Pseudomonadota</taxon>
        <taxon>Betaproteobacteria</taxon>
        <taxon>Burkholderiales</taxon>
        <taxon>Burkholderiaceae</taxon>
        <taxon>Cupriavidus</taxon>
    </lineage>
</organism>
<accession>A0A7Z7NR39</accession>
<evidence type="ECO:0000259" key="5">
    <source>
        <dbReference type="PROSITE" id="PS51898"/>
    </source>
</evidence>
<name>A0A7Z7NR39_9BURK</name>
<evidence type="ECO:0000256" key="2">
    <source>
        <dbReference type="ARBA" id="ARBA00022908"/>
    </source>
</evidence>
<dbReference type="GO" id="GO:0003677">
    <property type="term" value="F:DNA binding"/>
    <property type="evidence" value="ECO:0007669"/>
    <property type="project" value="UniProtKB-KW"/>
</dbReference>
<feature type="domain" description="Tyr recombinase" evidence="5">
    <location>
        <begin position="186"/>
        <end position="401"/>
    </location>
</feature>
<protein>
    <submittedName>
        <fullName evidence="6">Integrase family protein</fullName>
    </submittedName>
</protein>
<dbReference type="PANTHER" id="PTHR30349:SF41">
    <property type="entry name" value="INTEGRASE_RECOMBINASE PROTEIN MJ0367-RELATED"/>
    <property type="match status" value="1"/>
</dbReference>
<dbReference type="AlphaFoldDB" id="A0A7Z7NR39"/>
<proteinExistence type="inferred from homology"/>
<reference evidence="6 7" key="1">
    <citation type="submission" date="2018-01" db="EMBL/GenBank/DDBJ databases">
        <authorList>
            <person name="Clerissi C."/>
        </authorList>
    </citation>
    <scope>NUCLEOTIDE SEQUENCE [LARGE SCALE GENOMIC DNA]</scope>
    <source>
        <strain evidence="6">Cupriavidus taiwanensis STM 6021</strain>
    </source>
</reference>
<gene>
    <name evidence="6" type="ORF">CBM2594_U10215</name>
</gene>
<keyword evidence="4" id="KW-0233">DNA recombination</keyword>
<dbReference type="RefSeq" id="WP_116328296.1">
    <property type="nucleotide sequence ID" value="NZ_OFSW01000032.1"/>
</dbReference>
<dbReference type="SUPFAM" id="SSF56349">
    <property type="entry name" value="DNA breaking-rejoining enzymes"/>
    <property type="match status" value="1"/>
</dbReference>
<evidence type="ECO:0000313" key="7">
    <source>
        <dbReference type="Proteomes" id="UP000257139"/>
    </source>
</evidence>
<sequence length="413" mass="46845">MSDSLALRPTLTTPSDAFAMLRRRTLPQHLDGSTGTNRNSGRQQIAADRDWDAIELWLSQYKGRKSASTFLAYEKEVSRFYVWVLLTLQKPLSSVVHEDWLRYTDFLRDPQPAALWVGAAKRPRLGPDGRVSDAYKPFAGPLQPKSIAVAERAIWRMFSWLRDAGYLAGNPLLTLSRPTGPVGKARRTERMLEDDQWLCLLNWLADAKRDSVNERRQYARNRWLIALFYSTGIRSSEALTATMGDIEMVKDLRTQKSRAFLHVMGKGSKPREIPLTDEVLHELSLYRQSFGLPGSIAPREETPLIFSIHVKEKFRPLTRQALYTVFKGMFEAAAETLEDKAAADHLKAASTHWMRHMAASAMLRNGTPVLVVRDVLGHADLSTTSLYSHSQALDMHREVEAHNHLDLHQASKE</sequence>
<dbReference type="GO" id="GO:0006310">
    <property type="term" value="P:DNA recombination"/>
    <property type="evidence" value="ECO:0007669"/>
    <property type="project" value="UniProtKB-KW"/>
</dbReference>
<dbReference type="PANTHER" id="PTHR30349">
    <property type="entry name" value="PHAGE INTEGRASE-RELATED"/>
    <property type="match status" value="1"/>
</dbReference>
<dbReference type="InterPro" id="IPR010998">
    <property type="entry name" value="Integrase_recombinase_N"/>
</dbReference>
<dbReference type="Proteomes" id="UP000257139">
    <property type="component" value="Unassembled WGS sequence"/>
</dbReference>
<dbReference type="InterPro" id="IPR013762">
    <property type="entry name" value="Integrase-like_cat_sf"/>
</dbReference>
<dbReference type="GO" id="GO:0015074">
    <property type="term" value="P:DNA integration"/>
    <property type="evidence" value="ECO:0007669"/>
    <property type="project" value="UniProtKB-KW"/>
</dbReference>
<evidence type="ECO:0000256" key="4">
    <source>
        <dbReference type="ARBA" id="ARBA00023172"/>
    </source>
</evidence>
<comment type="caution">
    <text evidence="6">The sequence shown here is derived from an EMBL/GenBank/DDBJ whole genome shotgun (WGS) entry which is preliminary data.</text>
</comment>